<gene>
    <name evidence="2" type="ORF">EAH76_11750</name>
</gene>
<dbReference type="InterPro" id="IPR000477">
    <property type="entry name" value="RT_dom"/>
</dbReference>
<keyword evidence="2" id="KW-0548">Nucleotidyltransferase</keyword>
<dbReference type="Pfam" id="PF00078">
    <property type="entry name" value="RVT_1"/>
    <property type="match status" value="1"/>
</dbReference>
<accession>A0A502FTX2</accession>
<sequence>MAPLTKKKAALSAKAFYLDDLPSTLFPLNTNKVLVERGAEQISAFAADLAQSSERSFLPQRRVHANKDKFHLRRTIKLDVVAEYYLYELVHRNRDRFRKPHVPDRRRHFGYRFKEGVPLSASESYAAFRTQVFSAHIGAEEFIAFDVANYFNNVYHHDLHAWFAKITPKDPSDVVAFGKFFREINAGRTLDCLPQGLYPAKMIGNDFLRFLEESSVLNANKMLRFMDDVIILGDDANALQADFTELQRLLGLKGLSVNAAKTRTEGSPWVGEVDDHVDDLKKRLLKRRRSLIVSRYDRGEADSVQPPLTRKEIDYIVELLGRPTLGEDDAELIMVVMRDHVDRIADRLERFADGFPHLAKNFYSLCRDVTDKERVAEVVLKVAGEGSHIGEYQLFWFGVMLEDYLLETALAPDIIRTLYTHASATDISRAKILEIADQRYGLSEMRETFLREGRSDWLAWASAAGARSMDKQARNYLLSYFQNGSEMNKLIAGILQQE</sequence>
<proteinExistence type="predicted"/>
<dbReference type="EMBL" id="RCZC01000003">
    <property type="protein sequence ID" value="TPG52566.1"/>
    <property type="molecule type" value="Genomic_DNA"/>
</dbReference>
<name>A0A502FTX2_9SPHN</name>
<dbReference type="CDD" id="cd01646">
    <property type="entry name" value="RT_Bac_retron_I"/>
    <property type="match status" value="1"/>
</dbReference>
<comment type="caution">
    <text evidence="2">The sequence shown here is derived from an EMBL/GenBank/DDBJ whole genome shotgun (WGS) entry which is preliminary data.</text>
</comment>
<dbReference type="GO" id="GO:0003964">
    <property type="term" value="F:RNA-directed DNA polymerase activity"/>
    <property type="evidence" value="ECO:0007669"/>
    <property type="project" value="UniProtKB-KW"/>
</dbReference>
<feature type="domain" description="Reverse transcriptase" evidence="1">
    <location>
        <begin position="1"/>
        <end position="291"/>
    </location>
</feature>
<dbReference type="OrthoDB" id="8068221at2"/>
<keyword evidence="2" id="KW-0808">Transferase</keyword>
<organism evidence="2 3">
    <name type="scientific">Sphingomonas glacialis</name>
    <dbReference type="NCBI Taxonomy" id="658225"/>
    <lineage>
        <taxon>Bacteria</taxon>
        <taxon>Pseudomonadati</taxon>
        <taxon>Pseudomonadota</taxon>
        <taxon>Alphaproteobacteria</taxon>
        <taxon>Sphingomonadales</taxon>
        <taxon>Sphingomonadaceae</taxon>
        <taxon>Sphingomonas</taxon>
    </lineage>
</organism>
<dbReference type="RefSeq" id="WP_140850483.1">
    <property type="nucleotide sequence ID" value="NZ_RCZC01000003.1"/>
</dbReference>
<evidence type="ECO:0000313" key="2">
    <source>
        <dbReference type="EMBL" id="TPG52566.1"/>
    </source>
</evidence>
<keyword evidence="2" id="KW-0695">RNA-directed DNA polymerase</keyword>
<dbReference type="Proteomes" id="UP000319931">
    <property type="component" value="Unassembled WGS sequence"/>
</dbReference>
<protein>
    <submittedName>
        <fullName evidence="2">RNA-directed DNA polymerase</fullName>
    </submittedName>
</protein>
<dbReference type="AlphaFoldDB" id="A0A502FTX2"/>
<evidence type="ECO:0000313" key="3">
    <source>
        <dbReference type="Proteomes" id="UP000319931"/>
    </source>
</evidence>
<dbReference type="PROSITE" id="PS50878">
    <property type="entry name" value="RT_POL"/>
    <property type="match status" value="1"/>
</dbReference>
<reference evidence="2 3" key="1">
    <citation type="journal article" date="2019" name="Environ. Microbiol.">
        <title>Species interactions and distinct microbial communities in high Arctic permafrost affected cryosols are associated with the CH4 and CO2 gas fluxes.</title>
        <authorList>
            <person name="Altshuler I."/>
            <person name="Hamel J."/>
            <person name="Turney S."/>
            <person name="Magnuson E."/>
            <person name="Levesque R."/>
            <person name="Greer C."/>
            <person name="Whyte L.G."/>
        </authorList>
    </citation>
    <scope>NUCLEOTIDE SEQUENCE [LARGE SCALE GENOMIC DNA]</scope>
    <source>
        <strain evidence="2 3">E6.1</strain>
    </source>
</reference>
<evidence type="ECO:0000259" key="1">
    <source>
        <dbReference type="PROSITE" id="PS50878"/>
    </source>
</evidence>
<keyword evidence="3" id="KW-1185">Reference proteome</keyword>
<dbReference type="NCBIfam" id="NF041750">
    <property type="entry name" value="Drt5"/>
    <property type="match status" value="1"/>
</dbReference>